<evidence type="ECO:0000313" key="4">
    <source>
        <dbReference type="Proteomes" id="UP000031982"/>
    </source>
</evidence>
<dbReference type="Pfam" id="PF01476">
    <property type="entry name" value="LysM"/>
    <property type="match status" value="1"/>
</dbReference>
<dbReference type="InterPro" id="IPR036779">
    <property type="entry name" value="LysM_dom_sf"/>
</dbReference>
<dbReference type="InterPro" id="IPR052196">
    <property type="entry name" value="Bact_Kbp"/>
</dbReference>
<dbReference type="RefSeq" id="WP_052477249.1">
    <property type="nucleotide sequence ID" value="NZ_JARTHD010000016.1"/>
</dbReference>
<dbReference type="CDD" id="cd00118">
    <property type="entry name" value="LysM"/>
    <property type="match status" value="1"/>
</dbReference>
<evidence type="ECO:0000259" key="2">
    <source>
        <dbReference type="PROSITE" id="PS51782"/>
    </source>
</evidence>
<dbReference type="SMART" id="SM00257">
    <property type="entry name" value="LysM"/>
    <property type="match status" value="1"/>
</dbReference>
<organism evidence="3 4">
    <name type="scientific">Bacillus badius</name>
    <dbReference type="NCBI Taxonomy" id="1455"/>
    <lineage>
        <taxon>Bacteria</taxon>
        <taxon>Bacillati</taxon>
        <taxon>Bacillota</taxon>
        <taxon>Bacilli</taxon>
        <taxon>Bacillales</taxon>
        <taxon>Bacillaceae</taxon>
        <taxon>Pseudobacillus</taxon>
    </lineage>
</organism>
<accession>A0ABR5AXX2</accession>
<feature type="region of interest" description="Disordered" evidence="1">
    <location>
        <begin position="151"/>
        <end position="175"/>
    </location>
</feature>
<protein>
    <submittedName>
        <fullName evidence="3">Phage-like element PBSX protein xkdP</fullName>
    </submittedName>
</protein>
<dbReference type="EMBL" id="JXLP01000002">
    <property type="protein sequence ID" value="KIL79598.1"/>
    <property type="molecule type" value="Genomic_DNA"/>
</dbReference>
<gene>
    <name evidence="3" type="ORF">SD77_2052</name>
</gene>
<dbReference type="PROSITE" id="PS51782">
    <property type="entry name" value="LYSM"/>
    <property type="match status" value="1"/>
</dbReference>
<dbReference type="PANTHER" id="PTHR34700:SF4">
    <property type="entry name" value="PHAGE-LIKE ELEMENT PBSX PROTEIN XKDP"/>
    <property type="match status" value="1"/>
</dbReference>
<proteinExistence type="predicted"/>
<evidence type="ECO:0000256" key="1">
    <source>
        <dbReference type="SAM" id="MobiDB-lite"/>
    </source>
</evidence>
<reference evidence="3 4" key="1">
    <citation type="submission" date="2015-01" db="EMBL/GenBank/DDBJ databases">
        <title>Genome Assembly of Bacillus badius MTCC 1458.</title>
        <authorList>
            <person name="Verma A."/>
            <person name="Khatri I."/>
            <person name="Mual P."/>
            <person name="Subramanian S."/>
            <person name="Krishnamurthi S."/>
        </authorList>
    </citation>
    <scope>NUCLEOTIDE SEQUENCE [LARGE SCALE GENOMIC DNA]</scope>
    <source>
        <strain evidence="3 4">MTCC 1458</strain>
    </source>
</reference>
<dbReference type="Proteomes" id="UP000031982">
    <property type="component" value="Unassembled WGS sequence"/>
</dbReference>
<dbReference type="InterPro" id="IPR018392">
    <property type="entry name" value="LysM"/>
</dbReference>
<sequence length="259" mass="28368">MRKPIYVAAWEVGNASSNVVFPVPPESFPTEVGGKAEVIEILGVGERTVFGGAKLDRFTLETFFPAHHDPSYVVNAPGTYKIPSLSIGKLREWCDKEVPLQLYSKAGGLNRTVVITQLNYDNERAGHLGDVWFTVEFVNYKPPTFRKVAIKKTSGKTPAKPKPPSKKPKPKLPATHTVKKGESLSVIAKKYYDTADYMTIYNANKKLIDAANKKAKIKAKYNIFPGQKLTIPAKKTIGTGVTATPKEASYGVTAGISRV</sequence>
<evidence type="ECO:0000313" key="3">
    <source>
        <dbReference type="EMBL" id="KIL79598.1"/>
    </source>
</evidence>
<dbReference type="PANTHER" id="PTHR34700">
    <property type="entry name" value="POTASSIUM BINDING PROTEIN KBP"/>
    <property type="match status" value="1"/>
</dbReference>
<name>A0ABR5AXX2_BACBA</name>
<dbReference type="SUPFAM" id="SSF54106">
    <property type="entry name" value="LysM domain"/>
    <property type="match status" value="1"/>
</dbReference>
<keyword evidence="4" id="KW-1185">Reference proteome</keyword>
<comment type="caution">
    <text evidence="3">The sequence shown here is derived from an EMBL/GenBank/DDBJ whole genome shotgun (WGS) entry which is preliminary data.</text>
</comment>
<dbReference type="Gene3D" id="3.10.350.10">
    <property type="entry name" value="LysM domain"/>
    <property type="match status" value="1"/>
</dbReference>
<feature type="domain" description="LysM" evidence="2">
    <location>
        <begin position="174"/>
        <end position="231"/>
    </location>
</feature>